<accession>A0A419X3I6</accession>
<comment type="caution">
    <text evidence="2">The sequence shown here is derived from an EMBL/GenBank/DDBJ whole genome shotgun (WGS) entry which is preliminary data.</text>
</comment>
<dbReference type="AlphaFoldDB" id="A0A419X3I6"/>
<proteinExistence type="predicted"/>
<name>A0A419X3I6_9BACT</name>
<gene>
    <name evidence="2" type="ORF">BXY64_2366</name>
</gene>
<feature type="coiled-coil region" evidence="1">
    <location>
        <begin position="113"/>
        <end position="221"/>
    </location>
</feature>
<evidence type="ECO:0000256" key="1">
    <source>
        <dbReference type="SAM" id="Coils"/>
    </source>
</evidence>
<keyword evidence="3" id="KW-1185">Reference proteome</keyword>
<evidence type="ECO:0000313" key="2">
    <source>
        <dbReference type="EMBL" id="RKE02278.1"/>
    </source>
</evidence>
<dbReference type="EMBL" id="RAPQ01000009">
    <property type="protein sequence ID" value="RKE02278.1"/>
    <property type="molecule type" value="Genomic_DNA"/>
</dbReference>
<dbReference type="RefSeq" id="WP_120240161.1">
    <property type="nucleotide sequence ID" value="NZ_CANNEC010000001.1"/>
</dbReference>
<organism evidence="2 3">
    <name type="scientific">Marinifilum flexuosum</name>
    <dbReference type="NCBI Taxonomy" id="1117708"/>
    <lineage>
        <taxon>Bacteria</taxon>
        <taxon>Pseudomonadati</taxon>
        <taxon>Bacteroidota</taxon>
        <taxon>Bacteroidia</taxon>
        <taxon>Marinilabiliales</taxon>
        <taxon>Marinifilaceae</taxon>
    </lineage>
</organism>
<dbReference type="Pfam" id="PF13747">
    <property type="entry name" value="DUF4164"/>
    <property type="match status" value="1"/>
</dbReference>
<sequence>MKIKLLVLSLASLMLTSCVVSKKKYEELEYAKRRSDAKVSALDKENSKKKKQITQLNSKLDKTLAEYNEMKNSMAESNAKKNTEIDELSTELMGLASDTTALKSRLHETLTKYNDLINQNSNNEGAIADLKRQIQTLKTDSTKLAQELKTASVEAEWDKKKLETEKQKSIEAIAVKDNQIKEKDGKLGWLRKEINRLEGEKKELEEKLEFMTNQRNLFKKQYEKATGKK</sequence>
<dbReference type="PROSITE" id="PS51257">
    <property type="entry name" value="PROKAR_LIPOPROTEIN"/>
    <property type="match status" value="1"/>
</dbReference>
<keyword evidence="1" id="KW-0175">Coiled coil</keyword>
<reference evidence="2 3" key="1">
    <citation type="submission" date="2018-09" db="EMBL/GenBank/DDBJ databases">
        <title>Genomic Encyclopedia of Archaeal and Bacterial Type Strains, Phase II (KMG-II): from individual species to whole genera.</title>
        <authorList>
            <person name="Goeker M."/>
        </authorList>
    </citation>
    <scope>NUCLEOTIDE SEQUENCE [LARGE SCALE GENOMIC DNA]</scope>
    <source>
        <strain evidence="2 3">DSM 21950</strain>
    </source>
</reference>
<evidence type="ECO:0000313" key="3">
    <source>
        <dbReference type="Proteomes" id="UP000284531"/>
    </source>
</evidence>
<dbReference type="Proteomes" id="UP000284531">
    <property type="component" value="Unassembled WGS sequence"/>
</dbReference>
<protein>
    <recommendedName>
        <fullName evidence="4">Chromosome partition protein Smc</fullName>
    </recommendedName>
</protein>
<feature type="coiled-coil region" evidence="1">
    <location>
        <begin position="39"/>
        <end position="80"/>
    </location>
</feature>
<evidence type="ECO:0008006" key="4">
    <source>
        <dbReference type="Google" id="ProtNLM"/>
    </source>
</evidence>
<dbReference type="InterPro" id="IPR025310">
    <property type="entry name" value="DUF4164"/>
</dbReference>
<dbReference type="OrthoDB" id="1117856at2"/>
<dbReference type="Gene3D" id="1.10.287.1490">
    <property type="match status" value="1"/>
</dbReference>